<dbReference type="Proteomes" id="UP000654670">
    <property type="component" value="Unassembled WGS sequence"/>
</dbReference>
<reference evidence="2" key="1">
    <citation type="journal article" date="2014" name="Int. J. Syst. Evol. Microbiol.">
        <title>Complete genome sequence of Corynebacterium casei LMG S-19264T (=DSM 44701T), isolated from a smear-ripened cheese.</title>
        <authorList>
            <consortium name="US DOE Joint Genome Institute (JGI-PGF)"/>
            <person name="Walter F."/>
            <person name="Albersmeier A."/>
            <person name="Kalinowski J."/>
            <person name="Ruckert C."/>
        </authorList>
    </citation>
    <scope>NUCLEOTIDE SEQUENCE</scope>
    <source>
        <strain evidence="2">JCM 15325</strain>
    </source>
</reference>
<accession>A0A917S326</accession>
<sequence>MKDIFLEYLFVLFAYYKVSCGILLLMIHANWRADEWIFSLYQITNHRGISLRRFASW</sequence>
<comment type="caution">
    <text evidence="2">The sequence shown here is derived from an EMBL/GenBank/DDBJ whole genome shotgun (WGS) entry which is preliminary data.</text>
</comment>
<dbReference type="EMBL" id="BMOK01000006">
    <property type="protein sequence ID" value="GGL54346.1"/>
    <property type="molecule type" value="Genomic_DNA"/>
</dbReference>
<keyword evidence="1" id="KW-0812">Transmembrane</keyword>
<feature type="transmembrane region" description="Helical" evidence="1">
    <location>
        <begin position="6"/>
        <end position="27"/>
    </location>
</feature>
<proteinExistence type="predicted"/>
<reference evidence="2" key="2">
    <citation type="submission" date="2020-09" db="EMBL/GenBank/DDBJ databases">
        <authorList>
            <person name="Sun Q."/>
            <person name="Ohkuma M."/>
        </authorList>
    </citation>
    <scope>NUCLEOTIDE SEQUENCE</scope>
    <source>
        <strain evidence="2">JCM 15325</strain>
    </source>
</reference>
<name>A0A917S326_9BACL</name>
<keyword evidence="3" id="KW-1185">Reference proteome</keyword>
<protein>
    <submittedName>
        <fullName evidence="2">Uncharacterized protein</fullName>
    </submittedName>
</protein>
<keyword evidence="1" id="KW-0472">Membrane</keyword>
<organism evidence="2 3">
    <name type="scientific">Sporolactobacillus putidus</name>
    <dbReference type="NCBI Taxonomy" id="492735"/>
    <lineage>
        <taxon>Bacteria</taxon>
        <taxon>Bacillati</taxon>
        <taxon>Bacillota</taxon>
        <taxon>Bacilli</taxon>
        <taxon>Bacillales</taxon>
        <taxon>Sporolactobacillaceae</taxon>
        <taxon>Sporolactobacillus</taxon>
    </lineage>
</organism>
<evidence type="ECO:0000256" key="1">
    <source>
        <dbReference type="SAM" id="Phobius"/>
    </source>
</evidence>
<dbReference type="AlphaFoldDB" id="A0A917S326"/>
<keyword evidence="1" id="KW-1133">Transmembrane helix</keyword>
<evidence type="ECO:0000313" key="2">
    <source>
        <dbReference type="EMBL" id="GGL54346.1"/>
    </source>
</evidence>
<gene>
    <name evidence="2" type="ORF">GCM10007968_17980</name>
</gene>
<evidence type="ECO:0000313" key="3">
    <source>
        <dbReference type="Proteomes" id="UP000654670"/>
    </source>
</evidence>